<name>A0A0R2RL06_9BACT</name>
<feature type="transmembrane region" description="Helical" evidence="1">
    <location>
        <begin position="49"/>
        <end position="71"/>
    </location>
</feature>
<accession>A0A0R2RL06</accession>
<dbReference type="Proteomes" id="UP000051269">
    <property type="component" value="Unassembled WGS sequence"/>
</dbReference>
<evidence type="ECO:0000256" key="1">
    <source>
        <dbReference type="SAM" id="Phobius"/>
    </source>
</evidence>
<keyword evidence="1" id="KW-0812">Transmembrane</keyword>
<sequence length="104" mass="11786">MKMTRNDEGDRLGPELGRLWAADPVAKAPPWFAAKTMARLRREEEKKRGWLGLPRWALIGTGAAILAVGWLRWESQPTVGDAELFAALDAMVEEDREIRWWAGL</sequence>
<proteinExistence type="predicted"/>
<evidence type="ECO:0000313" key="3">
    <source>
        <dbReference type="Proteomes" id="UP000051269"/>
    </source>
</evidence>
<reference evidence="2 3" key="1">
    <citation type="submission" date="2015-10" db="EMBL/GenBank/DDBJ databases">
        <title>Metagenome-Assembled Genomes uncover a global brackish microbiome.</title>
        <authorList>
            <person name="Hugerth L.W."/>
            <person name="Larsson J."/>
            <person name="Alneberg J."/>
            <person name="Lindh M.V."/>
            <person name="Legrand C."/>
            <person name="Pinhassi J."/>
            <person name="Andersson A.F."/>
        </authorList>
    </citation>
    <scope>NUCLEOTIDE SEQUENCE [LARGE SCALE GENOMIC DNA]</scope>
    <source>
        <strain evidence="2">BACL18 MAG-120507-bin52</strain>
    </source>
</reference>
<dbReference type="AlphaFoldDB" id="A0A0R2RL06"/>
<evidence type="ECO:0000313" key="2">
    <source>
        <dbReference type="EMBL" id="KRO63153.1"/>
    </source>
</evidence>
<keyword evidence="1" id="KW-1133">Transmembrane helix</keyword>
<organism evidence="2 3">
    <name type="scientific">Verrucomicrobia subdivision 6 bacterium BACL9 MAG-120507-bin52</name>
    <dbReference type="NCBI Taxonomy" id="1655590"/>
    <lineage>
        <taxon>Bacteria</taxon>
        <taxon>Pseudomonadati</taxon>
        <taxon>Verrucomicrobiota</taxon>
        <taxon>Verrucomicrobiia</taxon>
        <taxon>Verrucomicrobiales</taxon>
        <taxon>Verrucomicrobia subdivision 6</taxon>
    </lineage>
</organism>
<comment type="caution">
    <text evidence="2">The sequence shown here is derived from an EMBL/GenBank/DDBJ whole genome shotgun (WGS) entry which is preliminary data.</text>
</comment>
<gene>
    <name evidence="2" type="ORF">ABR82_06640</name>
</gene>
<dbReference type="EMBL" id="LIBO01000005">
    <property type="protein sequence ID" value="KRO63153.1"/>
    <property type="molecule type" value="Genomic_DNA"/>
</dbReference>
<keyword evidence="1" id="KW-0472">Membrane</keyword>
<protein>
    <submittedName>
        <fullName evidence="2">Uncharacterized protein</fullName>
    </submittedName>
</protein>